<dbReference type="EMBL" id="CADIKH010000157">
    <property type="protein sequence ID" value="CAB3774725.1"/>
    <property type="molecule type" value="Genomic_DNA"/>
</dbReference>
<dbReference type="PANTHER" id="PTHR11076:SF33">
    <property type="entry name" value="DNA POLYMERASE KAPPA"/>
    <property type="match status" value="1"/>
</dbReference>
<sequence>MTDGNDGDTGAVSGVVTTSTYEARAIGVHPAMGIMKAAQLAPDAYRLPMDFDSYHHYSRLFTAAVRRFTDQASTRSTST</sequence>
<accession>A0A6J5FBX0</accession>
<reference evidence="2 3" key="1">
    <citation type="submission" date="2020-04" db="EMBL/GenBank/DDBJ databases">
        <authorList>
            <person name="De Canck E."/>
        </authorList>
    </citation>
    <scope>NUCLEOTIDE SEQUENCE [LARGE SCALE GENOMIC DNA]</scope>
    <source>
        <strain evidence="2 3">LMG 29542</strain>
    </source>
</reference>
<organism evidence="2 3">
    <name type="scientific">Paraburkholderia humisilvae</name>
    <dbReference type="NCBI Taxonomy" id="627669"/>
    <lineage>
        <taxon>Bacteria</taxon>
        <taxon>Pseudomonadati</taxon>
        <taxon>Pseudomonadota</taxon>
        <taxon>Betaproteobacteria</taxon>
        <taxon>Burkholderiales</taxon>
        <taxon>Burkholderiaceae</taxon>
        <taxon>Paraburkholderia</taxon>
    </lineage>
</organism>
<dbReference type="SUPFAM" id="SSF56672">
    <property type="entry name" value="DNA/RNA polymerases"/>
    <property type="match status" value="1"/>
</dbReference>
<dbReference type="GO" id="GO:0009432">
    <property type="term" value="P:SOS response"/>
    <property type="evidence" value="ECO:0007669"/>
    <property type="project" value="TreeGrafter"/>
</dbReference>
<dbReference type="InterPro" id="IPR050116">
    <property type="entry name" value="DNA_polymerase-Y"/>
</dbReference>
<dbReference type="EC" id="2.7.7.7" evidence="2"/>
<keyword evidence="2" id="KW-0808">Transferase</keyword>
<dbReference type="InterPro" id="IPR001126">
    <property type="entry name" value="UmuC"/>
</dbReference>
<gene>
    <name evidence="2" type="primary">dinB_4</name>
    <name evidence="2" type="ORF">LMG29542_08103</name>
</gene>
<dbReference type="GO" id="GO:0042276">
    <property type="term" value="P:error-prone translesion synthesis"/>
    <property type="evidence" value="ECO:0007669"/>
    <property type="project" value="TreeGrafter"/>
</dbReference>
<evidence type="ECO:0000313" key="3">
    <source>
        <dbReference type="Proteomes" id="UP000494363"/>
    </source>
</evidence>
<evidence type="ECO:0000259" key="1">
    <source>
        <dbReference type="PROSITE" id="PS50173"/>
    </source>
</evidence>
<evidence type="ECO:0000313" key="2">
    <source>
        <dbReference type="EMBL" id="CAB3774725.1"/>
    </source>
</evidence>
<protein>
    <submittedName>
        <fullName evidence="2">DNA polymerase IV</fullName>
        <ecNumber evidence="2">2.7.7.7</ecNumber>
    </submittedName>
</protein>
<dbReference type="GO" id="GO:0005829">
    <property type="term" value="C:cytosol"/>
    <property type="evidence" value="ECO:0007669"/>
    <property type="project" value="TreeGrafter"/>
</dbReference>
<dbReference type="AlphaFoldDB" id="A0A6J5FBX0"/>
<proteinExistence type="predicted"/>
<dbReference type="PROSITE" id="PS50173">
    <property type="entry name" value="UMUC"/>
    <property type="match status" value="1"/>
</dbReference>
<dbReference type="Gene3D" id="3.40.1170.60">
    <property type="match status" value="1"/>
</dbReference>
<dbReference type="InterPro" id="IPR043502">
    <property type="entry name" value="DNA/RNA_pol_sf"/>
</dbReference>
<dbReference type="PANTHER" id="PTHR11076">
    <property type="entry name" value="DNA REPAIR POLYMERASE UMUC / TRANSFERASE FAMILY MEMBER"/>
    <property type="match status" value="1"/>
</dbReference>
<dbReference type="Pfam" id="PF00817">
    <property type="entry name" value="IMS"/>
    <property type="match status" value="1"/>
</dbReference>
<name>A0A6J5FBX0_9BURK</name>
<dbReference type="GO" id="GO:0006281">
    <property type="term" value="P:DNA repair"/>
    <property type="evidence" value="ECO:0007669"/>
    <property type="project" value="InterPro"/>
</dbReference>
<dbReference type="Proteomes" id="UP000494363">
    <property type="component" value="Unassembled WGS sequence"/>
</dbReference>
<feature type="domain" description="UmuC" evidence="1">
    <location>
        <begin position="1"/>
        <end position="79"/>
    </location>
</feature>
<dbReference type="GO" id="GO:0003887">
    <property type="term" value="F:DNA-directed DNA polymerase activity"/>
    <property type="evidence" value="ECO:0007669"/>
    <property type="project" value="UniProtKB-EC"/>
</dbReference>
<keyword evidence="2" id="KW-0548">Nucleotidyltransferase</keyword>
<keyword evidence="3" id="KW-1185">Reference proteome</keyword>